<dbReference type="PANTHER" id="PTHR24421:SF63">
    <property type="entry name" value="SENSOR HISTIDINE KINASE DESK"/>
    <property type="match status" value="1"/>
</dbReference>
<feature type="transmembrane region" description="Helical" evidence="5">
    <location>
        <begin position="104"/>
        <end position="137"/>
    </location>
</feature>
<dbReference type="Proteomes" id="UP000540568">
    <property type="component" value="Unassembled WGS sequence"/>
</dbReference>
<keyword evidence="5" id="KW-1133">Transmembrane helix</keyword>
<protein>
    <submittedName>
        <fullName evidence="7">Two-component system sensor histidine kinase DesK</fullName>
        <ecNumber evidence="7">2.7.13.3</ecNumber>
    </submittedName>
</protein>
<feature type="transmembrane region" description="Helical" evidence="5">
    <location>
        <begin position="20"/>
        <end position="38"/>
    </location>
</feature>
<proteinExistence type="predicted"/>
<gene>
    <name evidence="7" type="ORF">FHX71_003400</name>
</gene>
<dbReference type="Gene3D" id="1.20.5.1930">
    <property type="match status" value="1"/>
</dbReference>
<feature type="compositionally biased region" description="Basic and acidic residues" evidence="4">
    <location>
        <begin position="384"/>
        <end position="402"/>
    </location>
</feature>
<dbReference type="SUPFAM" id="SSF55874">
    <property type="entry name" value="ATPase domain of HSP90 chaperone/DNA topoisomerase II/histidine kinase"/>
    <property type="match status" value="1"/>
</dbReference>
<keyword evidence="3" id="KW-0902">Two-component regulatory system</keyword>
<comment type="caution">
    <text evidence="7">The sequence shown here is derived from an EMBL/GenBank/DDBJ whole genome shotgun (WGS) entry which is preliminary data.</text>
</comment>
<keyword evidence="5" id="KW-0812">Transmembrane</keyword>
<organism evidence="7 8">
    <name type="scientific">Promicromonospora sukumoe</name>
    <dbReference type="NCBI Taxonomy" id="88382"/>
    <lineage>
        <taxon>Bacteria</taxon>
        <taxon>Bacillati</taxon>
        <taxon>Actinomycetota</taxon>
        <taxon>Actinomycetes</taxon>
        <taxon>Micrococcales</taxon>
        <taxon>Promicromonosporaceae</taxon>
        <taxon>Promicromonospora</taxon>
    </lineage>
</organism>
<feature type="transmembrane region" description="Helical" evidence="5">
    <location>
        <begin position="79"/>
        <end position="97"/>
    </location>
</feature>
<dbReference type="GO" id="GO:0016020">
    <property type="term" value="C:membrane"/>
    <property type="evidence" value="ECO:0007669"/>
    <property type="project" value="InterPro"/>
</dbReference>
<feature type="region of interest" description="Disordered" evidence="4">
    <location>
        <begin position="383"/>
        <end position="402"/>
    </location>
</feature>
<sequence length="402" mass="41368">MTTPQGPTDRPSGTAAARRWYGPLLTVVWVAVLAVPIREAATAASVPLRVVGVAAVVAFAAVFARAFLGYWAGRTPTRRTAALLVGGALACAALIAAAAGQDGLLAVVLLAALVTLLAPTPAAAAGVGALVLVLLVAPRVVPGWQPEDGLALTALLVGVAMYGFRRSRERNRALRQAQEEVAALAVAQERDRISRDMHDILGHSLTVVSVKGELAARLLRSGREDGDPAPTPAAARAEAELTEIRALARSALADMRGMVSGERQVTLAGELAAARLAFDTAGITADLPGAVDEVPEAYRDVFGWALREGTTNVLRHSAARRVVVRLTPDALVVDDDGRGVVPDGAAAPGGGNGLRGLADRAGAAGLVVRTGPSPLGGLRLAVRVPDDEASPDKTVTEREDTA</sequence>
<reference evidence="7 8" key="1">
    <citation type="submission" date="2020-07" db="EMBL/GenBank/DDBJ databases">
        <title>Sequencing the genomes of 1000 actinobacteria strains.</title>
        <authorList>
            <person name="Klenk H.-P."/>
        </authorList>
    </citation>
    <scope>NUCLEOTIDE SEQUENCE [LARGE SCALE GENOMIC DNA]</scope>
    <source>
        <strain evidence="7 8">DSM 44121</strain>
    </source>
</reference>
<evidence type="ECO:0000313" key="8">
    <source>
        <dbReference type="Proteomes" id="UP000540568"/>
    </source>
</evidence>
<dbReference type="InterPro" id="IPR036890">
    <property type="entry name" value="HATPase_C_sf"/>
</dbReference>
<dbReference type="EMBL" id="JACGWV010000001">
    <property type="protein sequence ID" value="MBA8809458.1"/>
    <property type="molecule type" value="Genomic_DNA"/>
</dbReference>
<dbReference type="Pfam" id="PF07730">
    <property type="entry name" value="HisKA_3"/>
    <property type="match status" value="1"/>
</dbReference>
<dbReference type="GO" id="GO:0000155">
    <property type="term" value="F:phosphorelay sensor kinase activity"/>
    <property type="evidence" value="ECO:0007669"/>
    <property type="project" value="InterPro"/>
</dbReference>
<evidence type="ECO:0000256" key="5">
    <source>
        <dbReference type="SAM" id="Phobius"/>
    </source>
</evidence>
<dbReference type="Gene3D" id="3.30.565.10">
    <property type="entry name" value="Histidine kinase-like ATPase, C-terminal domain"/>
    <property type="match status" value="1"/>
</dbReference>
<name>A0A7W3PF13_9MICO</name>
<feature type="domain" description="Signal transduction histidine kinase subgroup 3 dimerisation and phosphoacceptor" evidence="6">
    <location>
        <begin position="189"/>
        <end position="265"/>
    </location>
</feature>
<dbReference type="RefSeq" id="WP_182618313.1">
    <property type="nucleotide sequence ID" value="NZ_BAAATF010000011.1"/>
</dbReference>
<evidence type="ECO:0000256" key="4">
    <source>
        <dbReference type="SAM" id="MobiDB-lite"/>
    </source>
</evidence>
<feature type="transmembrane region" description="Helical" evidence="5">
    <location>
        <begin position="149"/>
        <end position="165"/>
    </location>
</feature>
<evidence type="ECO:0000256" key="3">
    <source>
        <dbReference type="ARBA" id="ARBA00023012"/>
    </source>
</evidence>
<keyword evidence="8" id="KW-1185">Reference proteome</keyword>
<dbReference type="AlphaFoldDB" id="A0A7W3PF13"/>
<dbReference type="InterPro" id="IPR011712">
    <property type="entry name" value="Sig_transdc_His_kin_sub3_dim/P"/>
</dbReference>
<keyword evidence="5" id="KW-0472">Membrane</keyword>
<dbReference type="InterPro" id="IPR050482">
    <property type="entry name" value="Sensor_HK_TwoCompSys"/>
</dbReference>
<evidence type="ECO:0000256" key="2">
    <source>
        <dbReference type="ARBA" id="ARBA00022777"/>
    </source>
</evidence>
<evidence type="ECO:0000259" key="6">
    <source>
        <dbReference type="Pfam" id="PF07730"/>
    </source>
</evidence>
<dbReference type="EC" id="2.7.13.3" evidence="7"/>
<dbReference type="PANTHER" id="PTHR24421">
    <property type="entry name" value="NITRATE/NITRITE SENSOR PROTEIN NARX-RELATED"/>
    <property type="match status" value="1"/>
</dbReference>
<feature type="transmembrane region" description="Helical" evidence="5">
    <location>
        <begin position="50"/>
        <end position="73"/>
    </location>
</feature>
<accession>A0A7W3PF13</accession>
<evidence type="ECO:0000256" key="1">
    <source>
        <dbReference type="ARBA" id="ARBA00022679"/>
    </source>
</evidence>
<keyword evidence="2 7" id="KW-0418">Kinase</keyword>
<keyword evidence="1 7" id="KW-0808">Transferase</keyword>
<evidence type="ECO:0000313" key="7">
    <source>
        <dbReference type="EMBL" id="MBA8809458.1"/>
    </source>
</evidence>
<dbReference type="GO" id="GO:0046983">
    <property type="term" value="F:protein dimerization activity"/>
    <property type="evidence" value="ECO:0007669"/>
    <property type="project" value="InterPro"/>
</dbReference>